<keyword evidence="2" id="KW-0812">Transmembrane</keyword>
<evidence type="ECO:0000313" key="3">
    <source>
        <dbReference type="EMBL" id="GMH52935.1"/>
    </source>
</evidence>
<dbReference type="Proteomes" id="UP001162640">
    <property type="component" value="Unassembled WGS sequence"/>
</dbReference>
<keyword evidence="2" id="KW-1133">Transmembrane helix</keyword>
<feature type="compositionally biased region" description="Basic and acidic residues" evidence="1">
    <location>
        <begin position="308"/>
        <end position="340"/>
    </location>
</feature>
<dbReference type="AlphaFoldDB" id="A0A9W6ZMH4"/>
<dbReference type="EMBL" id="BLQM01000030">
    <property type="protein sequence ID" value="GMH52935.1"/>
    <property type="molecule type" value="Genomic_DNA"/>
</dbReference>
<proteinExistence type="predicted"/>
<reference evidence="4" key="1">
    <citation type="journal article" date="2023" name="Commun. Biol.">
        <title>Genome analysis of Parmales, the sister group of diatoms, reveals the evolutionary specialization of diatoms from phago-mixotrophs to photoautotrophs.</title>
        <authorList>
            <person name="Ban H."/>
            <person name="Sato S."/>
            <person name="Yoshikawa S."/>
            <person name="Yamada K."/>
            <person name="Nakamura Y."/>
            <person name="Ichinomiya M."/>
            <person name="Sato N."/>
            <person name="Blanc-Mathieu R."/>
            <person name="Endo H."/>
            <person name="Kuwata A."/>
            <person name="Ogata H."/>
        </authorList>
    </citation>
    <scope>NUCLEOTIDE SEQUENCE [LARGE SCALE GENOMIC DNA]</scope>
</reference>
<feature type="region of interest" description="Disordered" evidence="1">
    <location>
        <begin position="308"/>
        <end position="344"/>
    </location>
</feature>
<keyword evidence="2" id="KW-0472">Membrane</keyword>
<feature type="transmembrane region" description="Helical" evidence="2">
    <location>
        <begin position="35"/>
        <end position="55"/>
    </location>
</feature>
<protein>
    <submittedName>
        <fullName evidence="3">Uncharacterized protein</fullName>
    </submittedName>
</protein>
<sequence length="554" mass="62188">MCVDVIFYSCFWLPLSIAQGFAIMPIVALLVLPPIIISELVFAPFHAIHCFYVMIITERLGVTLKLFGVLILPFAFLALPVITILLSLLVVITITPFSMVLANTGWLNNGEGCQGKDSLISPTCIIFGGAPSVFKHCTQAVLDAIDMHRHAIVTTLNDFKTLGPDEEKFDVHLLQVLVGFLQAVLSAVILLAVNGLTGLFMLPMIIFRAYVEYCDVSSKCMKDTPACIACALVPFPLILPAVVIVYVASIFLNIIWGVYCSMRAYHEGSVQAGVDLFFYCVAFYNAATTEAAGCGNSGSYVNWPTAKRDTKAEDKQRRRAERLENRPERRERAPYKRAEDSESATGSRMRMLEIWQNFFDMSSVDISTALQKGWIKRSEVDSLDPFLFTGVSAIVSFHCVQRSLAKHGPQNKYEVGNLCDALWPSGKHIFYPGKITLVDEDKKLCSIEYDDGDTLEECHFDDIRINKVFVLHSSVEVSDRNRPKNRLAKKVYEEMSKIMEKLDKCKLNEAEVEKLEQALIRADFEVFNTWSEGYWEVLDGLRQLTLSPFCPLSQ</sequence>
<name>A0A9W6ZMH4_9STRA</name>
<evidence type="ECO:0000256" key="1">
    <source>
        <dbReference type="SAM" id="MobiDB-lite"/>
    </source>
</evidence>
<gene>
    <name evidence="3" type="ORF">TL16_g01340</name>
</gene>
<dbReference type="InterPro" id="IPR040229">
    <property type="entry name" value="At3g27390-like"/>
</dbReference>
<accession>A0A9W6ZMH4</accession>
<feature type="transmembrane region" description="Helical" evidence="2">
    <location>
        <begin position="67"/>
        <end position="94"/>
    </location>
</feature>
<organism evidence="3 4">
    <name type="scientific">Triparma laevis f. inornata</name>
    <dbReference type="NCBI Taxonomy" id="1714386"/>
    <lineage>
        <taxon>Eukaryota</taxon>
        <taxon>Sar</taxon>
        <taxon>Stramenopiles</taxon>
        <taxon>Ochrophyta</taxon>
        <taxon>Bolidophyceae</taxon>
        <taxon>Parmales</taxon>
        <taxon>Triparmaceae</taxon>
        <taxon>Triparma</taxon>
    </lineage>
</organism>
<evidence type="ECO:0000313" key="4">
    <source>
        <dbReference type="Proteomes" id="UP001162640"/>
    </source>
</evidence>
<dbReference type="PANTHER" id="PTHR31133:SF12">
    <property type="entry name" value="MEMBRANE PROTEIN"/>
    <property type="match status" value="1"/>
</dbReference>
<evidence type="ECO:0000256" key="2">
    <source>
        <dbReference type="SAM" id="Phobius"/>
    </source>
</evidence>
<feature type="transmembrane region" description="Helical" evidence="2">
    <location>
        <begin position="180"/>
        <end position="205"/>
    </location>
</feature>
<feature type="transmembrane region" description="Helical" evidence="2">
    <location>
        <begin position="5"/>
        <end position="29"/>
    </location>
</feature>
<dbReference type="Gene3D" id="2.30.30.140">
    <property type="match status" value="1"/>
</dbReference>
<dbReference type="PANTHER" id="PTHR31133">
    <property type="entry name" value="MEMBRANE PROTEIN"/>
    <property type="match status" value="1"/>
</dbReference>
<feature type="transmembrane region" description="Helical" evidence="2">
    <location>
        <begin position="226"/>
        <end position="259"/>
    </location>
</feature>
<comment type="caution">
    <text evidence="3">The sequence shown here is derived from an EMBL/GenBank/DDBJ whole genome shotgun (WGS) entry which is preliminary data.</text>
</comment>